<feature type="transmembrane region" description="Helical" evidence="2">
    <location>
        <begin position="80"/>
        <end position="102"/>
    </location>
</feature>
<reference evidence="4" key="1">
    <citation type="submission" date="2018-05" db="EMBL/GenBank/DDBJ databases">
        <authorList>
            <person name="Lanie J.A."/>
            <person name="Ng W.-L."/>
            <person name="Kazmierczak K.M."/>
            <person name="Andrzejewski T.M."/>
            <person name="Davidsen T.M."/>
            <person name="Wayne K.J."/>
            <person name="Tettelin H."/>
            <person name="Glass J.I."/>
            <person name="Rusch D."/>
            <person name="Podicherti R."/>
            <person name="Tsui H.-C.T."/>
            <person name="Winkler M.E."/>
        </authorList>
    </citation>
    <scope>NUCLEOTIDE SEQUENCE</scope>
</reference>
<accession>A0A381RRN1</accession>
<proteinExistence type="predicted"/>
<feature type="transmembrane region" description="Helical" evidence="2">
    <location>
        <begin position="218"/>
        <end position="240"/>
    </location>
</feature>
<evidence type="ECO:0000259" key="3">
    <source>
        <dbReference type="Pfam" id="PF12158"/>
    </source>
</evidence>
<feature type="compositionally biased region" description="Acidic residues" evidence="1">
    <location>
        <begin position="22"/>
        <end position="36"/>
    </location>
</feature>
<dbReference type="Pfam" id="PF12158">
    <property type="entry name" value="DUF3592"/>
    <property type="match status" value="1"/>
</dbReference>
<name>A0A381RRN1_9ZZZZ</name>
<evidence type="ECO:0000313" key="4">
    <source>
        <dbReference type="EMBL" id="SUZ94540.1"/>
    </source>
</evidence>
<evidence type="ECO:0000256" key="1">
    <source>
        <dbReference type="SAM" id="MobiDB-lite"/>
    </source>
</evidence>
<dbReference type="InterPro" id="IPR021994">
    <property type="entry name" value="DUF3592"/>
</dbReference>
<dbReference type="AlphaFoldDB" id="A0A381RRN1"/>
<feature type="region of interest" description="Disordered" evidence="1">
    <location>
        <begin position="1"/>
        <end position="51"/>
    </location>
</feature>
<dbReference type="EMBL" id="UINC01002244">
    <property type="protein sequence ID" value="SUZ94540.1"/>
    <property type="molecule type" value="Genomic_DNA"/>
</dbReference>
<feature type="compositionally biased region" description="Basic and acidic residues" evidence="1">
    <location>
        <begin position="8"/>
        <end position="21"/>
    </location>
</feature>
<keyword evidence="2" id="KW-1133">Transmembrane helix</keyword>
<protein>
    <recommendedName>
        <fullName evidence="3">DUF3592 domain-containing protein</fullName>
    </recommendedName>
</protein>
<sequence>MPQDEDGWSTHDSTKKGQDKEKEEDDSIALDSEEYEEWRRGTDNDSYMSDSKYFGSTTQYSSPASSSGDSGDNSSSNRSIIIVAVVAVLLLVGSGLLGIYLYSQNAEDVASWPTVEGTVWETYYEDEVGEECTDDNDDGYYDDHECKETFSCGIEVSYNFTADNRVYSNKEYIDGDYGESSCQEELEGRYAVNGTVTVHYNSDNPSENYIVNEPGSELAFILCCLPIGLVMIILFIFSWVSNVGRQMTGMGMHRMGGMGWGFGNRFGHMRSRRGRAPVRRSRTSSVRTRSRRK</sequence>
<feature type="region of interest" description="Disordered" evidence="1">
    <location>
        <begin position="269"/>
        <end position="293"/>
    </location>
</feature>
<keyword evidence="2" id="KW-0812">Transmembrane</keyword>
<organism evidence="4">
    <name type="scientific">marine metagenome</name>
    <dbReference type="NCBI Taxonomy" id="408172"/>
    <lineage>
        <taxon>unclassified sequences</taxon>
        <taxon>metagenomes</taxon>
        <taxon>ecological metagenomes</taxon>
    </lineage>
</organism>
<evidence type="ECO:0000256" key="2">
    <source>
        <dbReference type="SAM" id="Phobius"/>
    </source>
</evidence>
<keyword evidence="2" id="KW-0472">Membrane</keyword>
<gene>
    <name evidence="4" type="ORF">METZ01_LOCUS47394</name>
</gene>
<feature type="domain" description="DUF3592" evidence="3">
    <location>
        <begin position="154"/>
        <end position="212"/>
    </location>
</feature>